<keyword evidence="2" id="KW-1185">Reference proteome</keyword>
<dbReference type="Proteomes" id="UP000494365">
    <property type="component" value="Unassembled WGS sequence"/>
</dbReference>
<protein>
    <submittedName>
        <fullName evidence="1">Uncharacterized protein</fullName>
    </submittedName>
</protein>
<name>A0A6S7B865_9BURK</name>
<sequence>MATRGLVGCIPQTPLATSRKITTDLTESAWTSTLKTIRNEGWQDRLPPVLGANDIVSEID</sequence>
<proteinExistence type="predicted"/>
<evidence type="ECO:0000313" key="1">
    <source>
        <dbReference type="EMBL" id="CAB3791339.1"/>
    </source>
</evidence>
<organism evidence="1 2">
    <name type="scientific">Paraburkholderia ultramafica</name>
    <dbReference type="NCBI Taxonomy" id="1544867"/>
    <lineage>
        <taxon>Bacteria</taxon>
        <taxon>Pseudomonadati</taxon>
        <taxon>Pseudomonadota</taxon>
        <taxon>Betaproteobacteria</taxon>
        <taxon>Burkholderiales</taxon>
        <taxon>Burkholderiaceae</taxon>
        <taxon>Paraburkholderia</taxon>
    </lineage>
</organism>
<evidence type="ECO:0000313" key="2">
    <source>
        <dbReference type="Proteomes" id="UP000494365"/>
    </source>
</evidence>
<accession>A0A6S7B865</accession>
<dbReference type="EMBL" id="CADIKK010000014">
    <property type="protein sequence ID" value="CAB3791339.1"/>
    <property type="molecule type" value="Genomic_DNA"/>
</dbReference>
<dbReference type="AlphaFoldDB" id="A0A6S7B865"/>
<reference evidence="1 2" key="1">
    <citation type="submission" date="2020-04" db="EMBL/GenBank/DDBJ databases">
        <authorList>
            <person name="De Canck E."/>
        </authorList>
    </citation>
    <scope>NUCLEOTIDE SEQUENCE [LARGE SCALE GENOMIC DNA]</scope>
    <source>
        <strain evidence="1 2">LMG 28614</strain>
    </source>
</reference>
<gene>
    <name evidence="1" type="ORF">LMG28614_03293</name>
</gene>